<evidence type="ECO:0000259" key="3">
    <source>
        <dbReference type="PROSITE" id="PS51123"/>
    </source>
</evidence>
<dbReference type="PRINTS" id="PR01217">
    <property type="entry name" value="PRICHEXTENSN"/>
</dbReference>
<feature type="region of interest" description="Disordered" evidence="2">
    <location>
        <begin position="34"/>
        <end position="167"/>
    </location>
</feature>
<dbReference type="GO" id="GO:0016020">
    <property type="term" value="C:membrane"/>
    <property type="evidence" value="ECO:0007669"/>
    <property type="project" value="UniProtKB-UniRule"/>
</dbReference>
<keyword evidence="5" id="KW-1185">Reference proteome</keyword>
<sequence length="286" mass="28323">MLLGVAFPAAAQLYGAGRNSGAVVIDEDVLSSLGGAGPRPGVGVGYLPAPPAPPRSKINQVPPPKAKPAPVAIAVPPAPPASPVAPPAPPPAVAPVTATVPPTAAPDAPAIPASAPPMPLTPDPTPLPQTAAKPQTPKPDPGPPPVPAEPPPAPKVAAAAPPPPPVPPPVATPAVAVPAPVATAKGVRLLFLPDSADVPTTARPALDGVVKQLQSQPDRRVLITAYAAGTPETASQSRRLSLNRALAVRSFLAESGVSTARVDVRALGSQTGDGPADRVDLDLMTP</sequence>
<dbReference type="Gene3D" id="3.30.1330.60">
    <property type="entry name" value="OmpA-like domain"/>
    <property type="match status" value="1"/>
</dbReference>
<dbReference type="SUPFAM" id="SSF103088">
    <property type="entry name" value="OmpA-like"/>
    <property type="match status" value="1"/>
</dbReference>
<feature type="domain" description="OmpA-like" evidence="3">
    <location>
        <begin position="178"/>
        <end position="286"/>
    </location>
</feature>
<evidence type="ECO:0000256" key="2">
    <source>
        <dbReference type="SAM" id="MobiDB-lite"/>
    </source>
</evidence>
<protein>
    <recommendedName>
        <fullName evidence="3">OmpA-like domain-containing protein</fullName>
    </recommendedName>
</protein>
<keyword evidence="1" id="KW-0472">Membrane</keyword>
<evidence type="ECO:0000256" key="1">
    <source>
        <dbReference type="PROSITE-ProRule" id="PRU00473"/>
    </source>
</evidence>
<reference evidence="4 5" key="1">
    <citation type="submission" date="2017-07" db="EMBL/GenBank/DDBJ databases">
        <title>Elstera cyanobacteriorum sp. nov., a novel bacterium isolated from cyanobacterial aggregates in a eutrophic lake.</title>
        <authorList>
            <person name="Cai H."/>
        </authorList>
    </citation>
    <scope>NUCLEOTIDE SEQUENCE [LARGE SCALE GENOMIC DNA]</scope>
    <source>
        <strain evidence="4 5">TH019</strain>
    </source>
</reference>
<feature type="compositionally biased region" description="Basic and acidic residues" evidence="2">
    <location>
        <begin position="275"/>
        <end position="286"/>
    </location>
</feature>
<comment type="caution">
    <text evidence="4">The sequence shown here is derived from an EMBL/GenBank/DDBJ whole genome shotgun (WGS) entry which is preliminary data.</text>
</comment>
<dbReference type="Pfam" id="PF00691">
    <property type="entry name" value="OmpA"/>
    <property type="match status" value="1"/>
</dbReference>
<feature type="compositionally biased region" description="Pro residues" evidence="2">
    <location>
        <begin position="76"/>
        <end position="93"/>
    </location>
</feature>
<feature type="region of interest" description="Disordered" evidence="2">
    <location>
        <begin position="267"/>
        <end position="286"/>
    </location>
</feature>
<feature type="compositionally biased region" description="Pro residues" evidence="2">
    <location>
        <begin position="136"/>
        <end position="167"/>
    </location>
</feature>
<evidence type="ECO:0000313" key="4">
    <source>
        <dbReference type="EMBL" id="OYQ16708.1"/>
    </source>
</evidence>
<feature type="compositionally biased region" description="Pro residues" evidence="2">
    <location>
        <begin position="114"/>
        <end position="127"/>
    </location>
</feature>
<feature type="compositionally biased region" description="Gly residues" evidence="2">
    <location>
        <begin position="34"/>
        <end position="44"/>
    </location>
</feature>
<dbReference type="AlphaFoldDB" id="A0A255XID8"/>
<proteinExistence type="predicted"/>
<organism evidence="4 5">
    <name type="scientific">Elstera cyanobacteriorum</name>
    <dbReference type="NCBI Taxonomy" id="2022747"/>
    <lineage>
        <taxon>Bacteria</taxon>
        <taxon>Pseudomonadati</taxon>
        <taxon>Pseudomonadota</taxon>
        <taxon>Alphaproteobacteria</taxon>
        <taxon>Rhodospirillales</taxon>
        <taxon>Rhodospirillaceae</taxon>
        <taxon>Elstera</taxon>
    </lineage>
</organism>
<dbReference type="Proteomes" id="UP000216361">
    <property type="component" value="Unassembled WGS sequence"/>
</dbReference>
<dbReference type="PROSITE" id="PS51123">
    <property type="entry name" value="OMPA_2"/>
    <property type="match status" value="1"/>
</dbReference>
<dbReference type="InterPro" id="IPR036737">
    <property type="entry name" value="OmpA-like_sf"/>
</dbReference>
<dbReference type="InterPro" id="IPR006665">
    <property type="entry name" value="OmpA-like"/>
</dbReference>
<gene>
    <name evidence="4" type="ORF">CHR90_17120</name>
</gene>
<evidence type="ECO:0000313" key="5">
    <source>
        <dbReference type="Proteomes" id="UP000216361"/>
    </source>
</evidence>
<accession>A0A255XID8</accession>
<feature type="compositionally biased region" description="Low complexity" evidence="2">
    <location>
        <begin position="94"/>
        <end position="113"/>
    </location>
</feature>
<name>A0A255XID8_9PROT</name>
<dbReference type="EMBL" id="NOXS01000035">
    <property type="protein sequence ID" value="OYQ16708.1"/>
    <property type="molecule type" value="Genomic_DNA"/>
</dbReference>